<name>A0ABU3TQN7_9BACT</name>
<feature type="transmembrane region" description="Helical" evidence="7">
    <location>
        <begin position="21"/>
        <end position="42"/>
    </location>
</feature>
<evidence type="ECO:0000256" key="2">
    <source>
        <dbReference type="ARBA" id="ARBA00022475"/>
    </source>
</evidence>
<keyword evidence="2" id="KW-1003">Cell membrane</keyword>
<feature type="transmembrane region" description="Helical" evidence="7">
    <location>
        <begin position="376"/>
        <end position="398"/>
    </location>
</feature>
<comment type="similarity">
    <text evidence="6">Belongs to the ABC-4 integral membrane protein family.</text>
</comment>
<comment type="caution">
    <text evidence="10">The sequence shown here is derived from an EMBL/GenBank/DDBJ whole genome shotgun (WGS) entry which is preliminary data.</text>
</comment>
<protein>
    <submittedName>
        <fullName evidence="10">ABC transporter permease</fullName>
    </submittedName>
</protein>
<dbReference type="InterPro" id="IPR025857">
    <property type="entry name" value="MacB_PCD"/>
</dbReference>
<evidence type="ECO:0000256" key="7">
    <source>
        <dbReference type="SAM" id="Phobius"/>
    </source>
</evidence>
<sequence length="412" mass="45005">MNIKENIAEGLRSIKGNLLRTILTALIISLGITSLVGILTAIDGIQSSVDNSFSGLGANSFDIRNRPAMQVRREGQREKRFKNIDYRQASRYKIMFSAKGKVSLKTNVTNNAIGKYESKKTNPNVRLLGIDDNFIELKGYKIAEGRNFSNNEFTNAINVCFLGVDVIDQLFEKSSPLNREIIVSGIKLKVIGVLAKKGNMMGGGDDRVIMVPLETGRKMAIGRNLTFDITTSSTKVANIDDFMEEARGVMRKVRMDPIGMEDSFSIDRSDSIAKSFESITSSLQLGGFVIGFITLLGAAIALMNIMMVSVTERTREIGIRKSLGATPSRILQQFLIEAIVICLLGGIGGIVLAIPIGNLIAQGISSGNASFIIPWLWMMVGIIICVLVGLFSGIYPAFKASKMDPVEALRYE</sequence>
<dbReference type="RefSeq" id="WP_315575600.1">
    <property type="nucleotide sequence ID" value="NZ_JARDXH010000002.1"/>
</dbReference>
<dbReference type="PANTHER" id="PTHR30572">
    <property type="entry name" value="MEMBRANE COMPONENT OF TRANSPORTER-RELATED"/>
    <property type="match status" value="1"/>
</dbReference>
<evidence type="ECO:0000313" key="11">
    <source>
        <dbReference type="Proteomes" id="UP001249959"/>
    </source>
</evidence>
<dbReference type="InterPro" id="IPR003838">
    <property type="entry name" value="ABC3_permease_C"/>
</dbReference>
<keyword evidence="11" id="KW-1185">Reference proteome</keyword>
<feature type="transmembrane region" description="Helical" evidence="7">
    <location>
        <begin position="285"/>
        <end position="310"/>
    </location>
</feature>
<keyword evidence="4 7" id="KW-1133">Transmembrane helix</keyword>
<evidence type="ECO:0000259" key="9">
    <source>
        <dbReference type="Pfam" id="PF12704"/>
    </source>
</evidence>
<dbReference type="PANTHER" id="PTHR30572:SF4">
    <property type="entry name" value="ABC TRANSPORTER PERMEASE YTRF"/>
    <property type="match status" value="1"/>
</dbReference>
<feature type="domain" description="MacB-like periplasmic core" evidence="9">
    <location>
        <begin position="21"/>
        <end position="247"/>
    </location>
</feature>
<evidence type="ECO:0000256" key="5">
    <source>
        <dbReference type="ARBA" id="ARBA00023136"/>
    </source>
</evidence>
<dbReference type="InterPro" id="IPR050250">
    <property type="entry name" value="Macrolide_Exporter_MacB"/>
</dbReference>
<keyword evidence="5 7" id="KW-0472">Membrane</keyword>
<dbReference type="EMBL" id="JAVNWW010000001">
    <property type="protein sequence ID" value="MDU0808172.1"/>
    <property type="molecule type" value="Genomic_DNA"/>
</dbReference>
<evidence type="ECO:0000256" key="6">
    <source>
        <dbReference type="ARBA" id="ARBA00038076"/>
    </source>
</evidence>
<comment type="subcellular location">
    <subcellularLocation>
        <location evidence="1">Cell membrane</location>
        <topology evidence="1">Multi-pass membrane protein</topology>
    </subcellularLocation>
</comment>
<evidence type="ECO:0000256" key="3">
    <source>
        <dbReference type="ARBA" id="ARBA00022692"/>
    </source>
</evidence>
<organism evidence="10 11">
    <name type="scientific">Aquirufa regiilacus</name>
    <dbReference type="NCBI Taxonomy" id="3024868"/>
    <lineage>
        <taxon>Bacteria</taxon>
        <taxon>Pseudomonadati</taxon>
        <taxon>Bacteroidota</taxon>
        <taxon>Cytophagia</taxon>
        <taxon>Cytophagales</taxon>
        <taxon>Flectobacillaceae</taxon>
        <taxon>Aquirufa</taxon>
    </lineage>
</organism>
<keyword evidence="3 7" id="KW-0812">Transmembrane</keyword>
<dbReference type="Pfam" id="PF12704">
    <property type="entry name" value="MacB_PCD"/>
    <property type="match status" value="1"/>
</dbReference>
<gene>
    <name evidence="10" type="ORF">PQG45_03875</name>
</gene>
<feature type="domain" description="ABC3 transporter permease C-terminal" evidence="8">
    <location>
        <begin position="289"/>
        <end position="405"/>
    </location>
</feature>
<feature type="transmembrane region" description="Helical" evidence="7">
    <location>
        <begin position="330"/>
        <end position="356"/>
    </location>
</feature>
<dbReference type="Pfam" id="PF02687">
    <property type="entry name" value="FtsX"/>
    <property type="match status" value="1"/>
</dbReference>
<reference evidence="10 11" key="1">
    <citation type="submission" date="2023-09" db="EMBL/GenBank/DDBJ databases">
        <title>Aquirufa genomes.</title>
        <authorList>
            <person name="Pitt A."/>
        </authorList>
    </citation>
    <scope>NUCLEOTIDE SEQUENCE [LARGE SCALE GENOMIC DNA]</scope>
    <source>
        <strain evidence="10 11">LEOWEIH-7C</strain>
    </source>
</reference>
<accession>A0ABU3TQN7</accession>
<proteinExistence type="inferred from homology"/>
<evidence type="ECO:0000256" key="1">
    <source>
        <dbReference type="ARBA" id="ARBA00004651"/>
    </source>
</evidence>
<evidence type="ECO:0000256" key="4">
    <source>
        <dbReference type="ARBA" id="ARBA00022989"/>
    </source>
</evidence>
<evidence type="ECO:0000259" key="8">
    <source>
        <dbReference type="Pfam" id="PF02687"/>
    </source>
</evidence>
<dbReference type="Proteomes" id="UP001249959">
    <property type="component" value="Unassembled WGS sequence"/>
</dbReference>
<evidence type="ECO:0000313" key="10">
    <source>
        <dbReference type="EMBL" id="MDU0808172.1"/>
    </source>
</evidence>